<gene>
    <name evidence="2" type="ORF">IV67_GL001506</name>
</gene>
<dbReference type="EMBL" id="JQCD01000018">
    <property type="protein sequence ID" value="KRN77455.1"/>
    <property type="molecule type" value="Genomic_DNA"/>
</dbReference>
<dbReference type="RefSeq" id="WP_057786509.1">
    <property type="nucleotide sequence ID" value="NZ_JQCD01000018.1"/>
</dbReference>
<dbReference type="OrthoDB" id="3193269at2"/>
<dbReference type="InterPro" id="IPR027417">
    <property type="entry name" value="P-loop_NTPase"/>
</dbReference>
<comment type="caution">
    <text evidence="2">The sequence shown here is derived from an EMBL/GenBank/DDBJ whole genome shotgun (WGS) entry which is preliminary data.</text>
</comment>
<protein>
    <submittedName>
        <fullName evidence="2">Thymidine kinase</fullName>
    </submittedName>
</protein>
<dbReference type="SUPFAM" id="SSF52540">
    <property type="entry name" value="P-loop containing nucleoside triphosphate hydrolases"/>
    <property type="match status" value="1"/>
</dbReference>
<evidence type="ECO:0000313" key="3">
    <source>
        <dbReference type="Proteomes" id="UP000051673"/>
    </source>
</evidence>
<keyword evidence="2" id="KW-0418">Kinase</keyword>
<dbReference type="AlphaFoldDB" id="A0A0R2JJM0"/>
<dbReference type="GO" id="GO:0016301">
    <property type="term" value="F:kinase activity"/>
    <property type="evidence" value="ECO:0007669"/>
    <property type="project" value="UniProtKB-KW"/>
</dbReference>
<feature type="domain" description="Schlafen group 3-like DNA/RNA helicase" evidence="1">
    <location>
        <begin position="41"/>
        <end position="388"/>
    </location>
</feature>
<keyword evidence="3" id="KW-1185">Reference proteome</keyword>
<keyword evidence="2" id="KW-0808">Transferase</keyword>
<dbReference type="Pfam" id="PF09848">
    <property type="entry name" value="SLFN-g3_helicase"/>
    <property type="match status" value="1"/>
</dbReference>
<dbReference type="Proteomes" id="UP000051673">
    <property type="component" value="Unassembled WGS sequence"/>
</dbReference>
<accession>A0A0R2JJM0</accession>
<dbReference type="STRING" id="1620.IV67_GL001506"/>
<proteinExistence type="predicted"/>
<organism evidence="2 3">
    <name type="scientific">Weissella minor</name>
    <dbReference type="NCBI Taxonomy" id="1620"/>
    <lineage>
        <taxon>Bacteria</taxon>
        <taxon>Bacillati</taxon>
        <taxon>Bacillota</taxon>
        <taxon>Bacilli</taxon>
        <taxon>Lactobacillales</taxon>
        <taxon>Lactobacillaceae</taxon>
        <taxon>Weissella</taxon>
    </lineage>
</organism>
<evidence type="ECO:0000313" key="2">
    <source>
        <dbReference type="EMBL" id="KRN77455.1"/>
    </source>
</evidence>
<dbReference type="Gene3D" id="3.40.50.300">
    <property type="entry name" value="P-loop containing nucleotide triphosphate hydrolases"/>
    <property type="match status" value="1"/>
</dbReference>
<evidence type="ECO:0000259" key="1">
    <source>
        <dbReference type="Pfam" id="PF09848"/>
    </source>
</evidence>
<name>A0A0R2JJM0_9LACO</name>
<dbReference type="InterPro" id="IPR018647">
    <property type="entry name" value="SLFN_3-like_DNA/RNA_helicase"/>
</dbReference>
<sequence>MENEIIKKFNVDKLTDAQEEQLTQIEHFIQAQLRKPNEAGAVAIIRGKAGTGKSVVLTELFKRLQTGSRQNHSVYAGTKNAFTVNHPELLKVYQELASQEPMLRKKDYLRPTSLINQAHKQHEKYDVIVVDEGHLLLSKSEPYIKFMQDNQLSELIKIAKVVVVVFDLEQVMQSKAFWNQALIDEVTHTAVTKTFDLDLQYRVQANPAVLDWLADLSVGTIKPIPADLGSYDLRIYDRASDMYAAIKQRNQEVGLSRMIATSGFKRLPNGDHHVYMDDFSLPWDEYDAQKTPWGERPESINEVGSIYTMQGFDLNYAGVILGPPFVYDEATRQMVIDTEKVTHREIYKKSPHLTTEQEIANMQQAVMYHAASILLTRGIKGLYLTVADDNLRAVLVALQEDWSREHAKMDE</sequence>
<dbReference type="PATRIC" id="fig|1620.3.peg.1536"/>
<reference evidence="2 3" key="1">
    <citation type="journal article" date="2015" name="Genome Announc.">
        <title>Expanding the biotechnology potential of lactobacilli through comparative genomics of 213 strains and associated genera.</title>
        <authorList>
            <person name="Sun Z."/>
            <person name="Harris H.M."/>
            <person name="McCann A."/>
            <person name="Guo C."/>
            <person name="Argimon S."/>
            <person name="Zhang W."/>
            <person name="Yang X."/>
            <person name="Jeffery I.B."/>
            <person name="Cooney J.C."/>
            <person name="Kagawa T.F."/>
            <person name="Liu W."/>
            <person name="Song Y."/>
            <person name="Salvetti E."/>
            <person name="Wrobel A."/>
            <person name="Rasinkangas P."/>
            <person name="Parkhill J."/>
            <person name="Rea M.C."/>
            <person name="O'Sullivan O."/>
            <person name="Ritari J."/>
            <person name="Douillard F.P."/>
            <person name="Paul Ross R."/>
            <person name="Yang R."/>
            <person name="Briner A.E."/>
            <person name="Felis G.E."/>
            <person name="de Vos W.M."/>
            <person name="Barrangou R."/>
            <person name="Klaenhammer T.R."/>
            <person name="Caufield P.W."/>
            <person name="Cui Y."/>
            <person name="Zhang H."/>
            <person name="O'Toole P.W."/>
        </authorList>
    </citation>
    <scope>NUCLEOTIDE SEQUENCE [LARGE SCALE GENOMIC DNA]</scope>
    <source>
        <strain evidence="2 3">DSM 20014</strain>
    </source>
</reference>